<dbReference type="PANTHER" id="PTHR28083:SF1">
    <property type="entry name" value="GOOD FOR FULL DBP5 ACTIVITY PROTEIN 2"/>
    <property type="match status" value="1"/>
</dbReference>
<feature type="region of interest" description="Disordered" evidence="1">
    <location>
        <begin position="1"/>
        <end position="26"/>
    </location>
</feature>
<feature type="domain" description="Gfd2/YDR514C-like C-terminal" evidence="2">
    <location>
        <begin position="290"/>
        <end position="486"/>
    </location>
</feature>
<dbReference type="PANTHER" id="PTHR28083">
    <property type="entry name" value="GOOD FOR FULL DBP5 ACTIVITY PROTEIN 2"/>
    <property type="match status" value="1"/>
</dbReference>
<feature type="region of interest" description="Disordered" evidence="1">
    <location>
        <begin position="553"/>
        <end position="575"/>
    </location>
</feature>
<dbReference type="Gene3D" id="3.30.420.10">
    <property type="entry name" value="Ribonuclease H-like superfamily/Ribonuclease H"/>
    <property type="match status" value="1"/>
</dbReference>
<organism evidence="3 4">
    <name type="scientific">Bimuria novae-zelandiae CBS 107.79</name>
    <dbReference type="NCBI Taxonomy" id="1447943"/>
    <lineage>
        <taxon>Eukaryota</taxon>
        <taxon>Fungi</taxon>
        <taxon>Dikarya</taxon>
        <taxon>Ascomycota</taxon>
        <taxon>Pezizomycotina</taxon>
        <taxon>Dothideomycetes</taxon>
        <taxon>Pleosporomycetidae</taxon>
        <taxon>Pleosporales</taxon>
        <taxon>Massarineae</taxon>
        <taxon>Didymosphaeriaceae</taxon>
        <taxon>Bimuria</taxon>
    </lineage>
</organism>
<dbReference type="Pfam" id="PF21762">
    <property type="entry name" value="DEDDh_C"/>
    <property type="match status" value="1"/>
</dbReference>
<evidence type="ECO:0000313" key="4">
    <source>
        <dbReference type="Proteomes" id="UP000800036"/>
    </source>
</evidence>
<dbReference type="InterPro" id="IPR048519">
    <property type="entry name" value="Gfd2/YDR514C-like_C"/>
</dbReference>
<evidence type="ECO:0000313" key="3">
    <source>
        <dbReference type="EMBL" id="KAF1970212.1"/>
    </source>
</evidence>
<dbReference type="InterPro" id="IPR012337">
    <property type="entry name" value="RNaseH-like_sf"/>
</dbReference>
<reference evidence="3" key="1">
    <citation type="journal article" date="2020" name="Stud. Mycol.">
        <title>101 Dothideomycetes genomes: a test case for predicting lifestyles and emergence of pathogens.</title>
        <authorList>
            <person name="Haridas S."/>
            <person name="Albert R."/>
            <person name="Binder M."/>
            <person name="Bloem J."/>
            <person name="Labutti K."/>
            <person name="Salamov A."/>
            <person name="Andreopoulos B."/>
            <person name="Baker S."/>
            <person name="Barry K."/>
            <person name="Bills G."/>
            <person name="Bluhm B."/>
            <person name="Cannon C."/>
            <person name="Castanera R."/>
            <person name="Culley D."/>
            <person name="Daum C."/>
            <person name="Ezra D."/>
            <person name="Gonzalez J."/>
            <person name="Henrissat B."/>
            <person name="Kuo A."/>
            <person name="Liang C."/>
            <person name="Lipzen A."/>
            <person name="Lutzoni F."/>
            <person name="Magnuson J."/>
            <person name="Mondo S."/>
            <person name="Nolan M."/>
            <person name="Ohm R."/>
            <person name="Pangilinan J."/>
            <person name="Park H.-J."/>
            <person name="Ramirez L."/>
            <person name="Alfaro M."/>
            <person name="Sun H."/>
            <person name="Tritt A."/>
            <person name="Yoshinaga Y."/>
            <person name="Zwiers L.-H."/>
            <person name="Turgeon B."/>
            <person name="Goodwin S."/>
            <person name="Spatafora J."/>
            <person name="Crous P."/>
            <person name="Grigoriev I."/>
        </authorList>
    </citation>
    <scope>NUCLEOTIDE SEQUENCE</scope>
    <source>
        <strain evidence="3">CBS 107.79</strain>
    </source>
</reference>
<dbReference type="InterPro" id="IPR040151">
    <property type="entry name" value="Gfd2/YDR514C-like"/>
</dbReference>
<evidence type="ECO:0000259" key="2">
    <source>
        <dbReference type="Pfam" id="PF21762"/>
    </source>
</evidence>
<feature type="compositionally biased region" description="Polar residues" evidence="1">
    <location>
        <begin position="555"/>
        <end position="568"/>
    </location>
</feature>
<dbReference type="EMBL" id="ML976703">
    <property type="protein sequence ID" value="KAF1970212.1"/>
    <property type="molecule type" value="Genomic_DNA"/>
</dbReference>
<name>A0A6A5V2G2_9PLEO</name>
<evidence type="ECO:0000256" key="1">
    <source>
        <dbReference type="SAM" id="MobiDB-lite"/>
    </source>
</evidence>
<protein>
    <recommendedName>
        <fullName evidence="2">Gfd2/YDR514C-like C-terminal domain-containing protein</fullName>
    </recommendedName>
</protein>
<gene>
    <name evidence="3" type="ORF">BU23DRAFT_474851</name>
</gene>
<accession>A0A6A5V2G2</accession>
<dbReference type="GO" id="GO:0003676">
    <property type="term" value="F:nucleic acid binding"/>
    <property type="evidence" value="ECO:0007669"/>
    <property type="project" value="InterPro"/>
</dbReference>
<keyword evidence="4" id="KW-1185">Reference proteome</keyword>
<dbReference type="SUPFAM" id="SSF53098">
    <property type="entry name" value="Ribonuclease H-like"/>
    <property type="match status" value="1"/>
</dbReference>
<dbReference type="GO" id="GO:0005634">
    <property type="term" value="C:nucleus"/>
    <property type="evidence" value="ECO:0007669"/>
    <property type="project" value="TreeGrafter"/>
</dbReference>
<dbReference type="Proteomes" id="UP000800036">
    <property type="component" value="Unassembled WGS sequence"/>
</dbReference>
<sequence>MNVGDPKSGSDPLTNGQEDPKENPERRFVWRKGAESSYNLGSKPQLSALPTHPLPPAVMQLSEQAAPHEKYFTPIMALAKYPYKYCDQSSKQAIASAFFDEGKFWAREWDLYYLWDIEESRPLILVRESQVVDLLKEVNSHFKLSLKITDSQREEGLVSRFPDHPRCRPRYLGRSHTRDEYTSMTNQVPGIATRPTGEPAPPSLDAQLLEDFKSMIEEAWEVTKNKSKGSKEKKRVDRLKKQKVLVDQFKRAQRYLGLRPTVIDGGNATGPPPAIDVSLSVPFAFDHSVVFVCVDVEAYEKDHTKITEVGIATLDTRDLVELTPGKDGENWRSLIRARHFRISDYAHLVNSEYVSGCPGSFFFGQSEFVSLEDAREAVVSCFQSPFCAAPRDAHANHDNGHRDKRNLIFLGHDTLTDVKYLQNLGFDPLGLPNILEAQDSANIYRVWRREEQITKLGKILERFKIDHFGLHNAGNDAVYTVQSFLAVCVREASIRNSPEVQQVWNQQKESKIAFEQQELKKDIENQDQGWSTLEADGDGGDPVPITIKKPAAISPTRTNGTNGTSASVNVRGRGFKAPEPQVCGPLFDI</sequence>
<dbReference type="InterPro" id="IPR036397">
    <property type="entry name" value="RNaseH_sf"/>
</dbReference>
<dbReference type="OrthoDB" id="5953249at2759"/>
<proteinExistence type="predicted"/>
<dbReference type="AlphaFoldDB" id="A0A6A5V2G2"/>